<evidence type="ECO:0000259" key="9">
    <source>
        <dbReference type="Pfam" id="PF03725"/>
    </source>
</evidence>
<dbReference type="SUPFAM" id="SSF54211">
    <property type="entry name" value="Ribosomal protein S5 domain 2-like"/>
    <property type="match status" value="1"/>
</dbReference>
<dbReference type="NCBIfam" id="TIGR01966">
    <property type="entry name" value="RNasePH"/>
    <property type="match status" value="1"/>
</dbReference>
<dbReference type="Proteomes" id="UP000185860">
    <property type="component" value="Unassembled WGS sequence"/>
</dbReference>
<evidence type="ECO:0000256" key="5">
    <source>
        <dbReference type="ARBA" id="ARBA00022695"/>
    </source>
</evidence>
<evidence type="ECO:0000256" key="3">
    <source>
        <dbReference type="ARBA" id="ARBA00022555"/>
    </source>
</evidence>
<dbReference type="EMBL" id="MRCE01000003">
    <property type="protein sequence ID" value="OKH40156.1"/>
    <property type="molecule type" value="Genomic_DNA"/>
</dbReference>
<dbReference type="PANTHER" id="PTHR11953">
    <property type="entry name" value="EXOSOME COMPLEX COMPONENT"/>
    <property type="match status" value="1"/>
</dbReference>
<sequence length="248" mass="27692">MSWQRPDGREAYQLRPIRFERNFTRFASGSVLTRCGDTQVLCTVSVQESVPKFLQGQGQGWLTAEYRMLPSATPQRQEREFMKLSGRTQEIQRLIGRSLRAALDLNALGERTIVVDADVLQADAGTRTTAITGGFVALADAIAKLLNEGKLERSPIIHQVAAISVGLLEGEPFLDLNYPEDVAADVDFNVVMNENLSMIELQGTAEHGFFSRHQLNQLLDFAEKGIRDLLEMQRETLNLSLPKSEMLV</sequence>
<dbReference type="GO" id="GO:0009022">
    <property type="term" value="F:tRNA nucleotidyltransferase activity"/>
    <property type="evidence" value="ECO:0007669"/>
    <property type="project" value="UniProtKB-UniRule"/>
</dbReference>
<evidence type="ECO:0000259" key="8">
    <source>
        <dbReference type="Pfam" id="PF01138"/>
    </source>
</evidence>
<gene>
    <name evidence="7" type="primary">rph</name>
    <name evidence="10" type="ORF">NIES2119_04355</name>
</gene>
<dbReference type="InterPro" id="IPR050080">
    <property type="entry name" value="RNase_PH"/>
</dbReference>
<dbReference type="InterPro" id="IPR018336">
    <property type="entry name" value="RNase_PH_CS"/>
</dbReference>
<reference evidence="10 11" key="1">
    <citation type="submission" date="2016-11" db="EMBL/GenBank/DDBJ databases">
        <title>Draft Genome Sequences of Nine Cyanobacterial Strains from Diverse Habitats.</title>
        <authorList>
            <person name="Zhu T."/>
            <person name="Hou S."/>
            <person name="Lu X."/>
            <person name="Hess W.R."/>
        </authorList>
    </citation>
    <scope>NUCLEOTIDE SEQUENCE [LARGE SCALE GENOMIC DNA]</scope>
    <source>
        <strain evidence="10 11">IAM M-71</strain>
    </source>
</reference>
<comment type="similarity">
    <text evidence="1 7">Belongs to the RNase PH family.</text>
</comment>
<dbReference type="InterPro" id="IPR036345">
    <property type="entry name" value="ExoRNase_PH_dom2_sf"/>
</dbReference>
<dbReference type="InterPro" id="IPR001247">
    <property type="entry name" value="ExoRNase_PH_dom1"/>
</dbReference>
<dbReference type="InterPro" id="IPR020568">
    <property type="entry name" value="Ribosomal_Su5_D2-typ_SF"/>
</dbReference>
<name>A0A1U7IRY0_9CYAN</name>
<comment type="caution">
    <text evidence="10">The sequence shown here is derived from an EMBL/GenBank/DDBJ whole genome shotgun (WGS) entry which is preliminary data.</text>
</comment>
<feature type="binding site" evidence="7">
    <location>
        <begin position="125"/>
        <end position="127"/>
    </location>
    <ligand>
        <name>phosphate</name>
        <dbReference type="ChEBI" id="CHEBI:43474"/>
        <note>substrate</note>
    </ligand>
</feature>
<dbReference type="GO" id="GO:0000175">
    <property type="term" value="F:3'-5'-RNA exonuclease activity"/>
    <property type="evidence" value="ECO:0007669"/>
    <property type="project" value="UniProtKB-UniRule"/>
</dbReference>
<dbReference type="InterPro" id="IPR015847">
    <property type="entry name" value="ExoRNase_PH_dom2"/>
</dbReference>
<dbReference type="GO" id="GO:0031125">
    <property type="term" value="P:rRNA 3'-end processing"/>
    <property type="evidence" value="ECO:0007669"/>
    <property type="project" value="UniProtKB-ARBA"/>
</dbReference>
<comment type="subunit">
    <text evidence="7">Homohexameric ring arranged as a trimer of dimers.</text>
</comment>
<comment type="catalytic activity">
    <reaction evidence="7">
        <text>tRNA(n+1) + phosphate = tRNA(n) + a ribonucleoside 5'-diphosphate</text>
        <dbReference type="Rhea" id="RHEA:10628"/>
        <dbReference type="Rhea" id="RHEA-COMP:17343"/>
        <dbReference type="Rhea" id="RHEA-COMP:17344"/>
        <dbReference type="ChEBI" id="CHEBI:43474"/>
        <dbReference type="ChEBI" id="CHEBI:57930"/>
        <dbReference type="ChEBI" id="CHEBI:173114"/>
        <dbReference type="EC" id="2.7.7.56"/>
    </reaction>
</comment>
<dbReference type="Pfam" id="PF01138">
    <property type="entry name" value="RNase_PH"/>
    <property type="match status" value="1"/>
</dbReference>
<dbReference type="STRING" id="454136.NIES2119_04355"/>
<keyword evidence="7" id="KW-0808">Transferase</keyword>
<dbReference type="SUPFAM" id="SSF55666">
    <property type="entry name" value="Ribonuclease PH domain 2-like"/>
    <property type="match status" value="1"/>
</dbReference>
<evidence type="ECO:0000256" key="7">
    <source>
        <dbReference type="HAMAP-Rule" id="MF_00564"/>
    </source>
</evidence>
<dbReference type="InterPro" id="IPR027408">
    <property type="entry name" value="PNPase/RNase_PH_dom_sf"/>
</dbReference>
<dbReference type="GO" id="GO:0008033">
    <property type="term" value="P:tRNA processing"/>
    <property type="evidence" value="ECO:0007669"/>
    <property type="project" value="UniProtKB-UniRule"/>
</dbReference>
<dbReference type="CDD" id="cd11362">
    <property type="entry name" value="RNase_PH_bact"/>
    <property type="match status" value="1"/>
</dbReference>
<evidence type="ECO:0000256" key="4">
    <source>
        <dbReference type="ARBA" id="ARBA00022694"/>
    </source>
</evidence>
<dbReference type="FunFam" id="3.30.230.70:FF:000003">
    <property type="entry name" value="Ribonuclease PH"/>
    <property type="match status" value="1"/>
</dbReference>
<keyword evidence="5 7" id="KW-0548">Nucleotidyltransferase</keyword>
<feature type="domain" description="Exoribonuclease phosphorolytic" evidence="9">
    <location>
        <begin position="158"/>
        <end position="225"/>
    </location>
</feature>
<dbReference type="Pfam" id="PF03725">
    <property type="entry name" value="RNase_PH_C"/>
    <property type="match status" value="1"/>
</dbReference>
<dbReference type="InterPro" id="IPR002381">
    <property type="entry name" value="RNase_PH_bac-type"/>
</dbReference>
<dbReference type="GO" id="GO:0016075">
    <property type="term" value="P:rRNA catabolic process"/>
    <property type="evidence" value="ECO:0007669"/>
    <property type="project" value="UniProtKB-UniRule"/>
</dbReference>
<keyword evidence="3 7" id="KW-0820">tRNA-binding</keyword>
<keyword evidence="6" id="KW-0694">RNA-binding</keyword>
<dbReference type="OrthoDB" id="9802265at2"/>
<keyword evidence="2 7" id="KW-0698">rRNA processing</keyword>
<dbReference type="PANTHER" id="PTHR11953:SF0">
    <property type="entry name" value="EXOSOME COMPLEX COMPONENT RRP41"/>
    <property type="match status" value="1"/>
</dbReference>
<evidence type="ECO:0000313" key="10">
    <source>
        <dbReference type="EMBL" id="OKH40156.1"/>
    </source>
</evidence>
<evidence type="ECO:0000256" key="6">
    <source>
        <dbReference type="ARBA" id="ARBA00022884"/>
    </source>
</evidence>
<organism evidence="10 11">
    <name type="scientific">[Phormidium ambiguum] IAM M-71</name>
    <dbReference type="NCBI Taxonomy" id="454136"/>
    <lineage>
        <taxon>Bacteria</taxon>
        <taxon>Bacillati</taxon>
        <taxon>Cyanobacteriota</taxon>
        <taxon>Cyanophyceae</taxon>
        <taxon>Oscillatoriophycideae</taxon>
        <taxon>Aerosakkonematales</taxon>
        <taxon>Aerosakkonemataceae</taxon>
        <taxon>Floridanema</taxon>
    </lineage>
</organism>
<keyword evidence="4 7" id="KW-0819">tRNA processing</keyword>
<feature type="binding site" evidence="7">
    <location>
        <position position="87"/>
    </location>
    <ligand>
        <name>phosphate</name>
        <dbReference type="ChEBI" id="CHEBI:43474"/>
        <note>substrate</note>
    </ligand>
</feature>
<dbReference type="Gene3D" id="3.30.230.70">
    <property type="entry name" value="GHMP Kinase, N-terminal domain"/>
    <property type="match status" value="1"/>
</dbReference>
<protein>
    <recommendedName>
        <fullName evidence="7">Ribonuclease PH</fullName>
        <shortName evidence="7">RNase PH</shortName>
        <ecNumber evidence="7">2.7.7.56</ecNumber>
    </recommendedName>
    <alternativeName>
        <fullName evidence="7">tRNA nucleotidyltransferase</fullName>
    </alternativeName>
</protein>
<comment type="function">
    <text evidence="7">Phosphorolytic 3'-5' exoribonuclease that plays an important role in tRNA 3'-end maturation. Removes nucleotide residues following the 3'-CCA terminus of tRNAs; can also add nucleotides to the ends of RNA molecules by using nucleoside diphosphates as substrates, but this may not be physiologically important. Probably plays a role in initiation of 16S rRNA degradation (leading to ribosome degradation) during starvation.</text>
</comment>
<evidence type="ECO:0000256" key="2">
    <source>
        <dbReference type="ARBA" id="ARBA00022552"/>
    </source>
</evidence>
<proteinExistence type="inferred from homology"/>
<evidence type="ECO:0000313" key="11">
    <source>
        <dbReference type="Proteomes" id="UP000185860"/>
    </source>
</evidence>
<dbReference type="PROSITE" id="PS01277">
    <property type="entry name" value="RIBONUCLEASE_PH"/>
    <property type="match status" value="1"/>
</dbReference>
<dbReference type="HAMAP" id="MF_00564">
    <property type="entry name" value="RNase_PH"/>
    <property type="match status" value="1"/>
</dbReference>
<feature type="domain" description="Exoribonuclease phosphorolytic" evidence="8">
    <location>
        <begin position="13"/>
        <end position="141"/>
    </location>
</feature>
<evidence type="ECO:0000256" key="1">
    <source>
        <dbReference type="ARBA" id="ARBA00006678"/>
    </source>
</evidence>
<dbReference type="EC" id="2.7.7.56" evidence="7"/>
<dbReference type="GO" id="GO:0000049">
    <property type="term" value="F:tRNA binding"/>
    <property type="evidence" value="ECO:0007669"/>
    <property type="project" value="UniProtKB-UniRule"/>
</dbReference>
<accession>A0A1U7IRY0</accession>
<dbReference type="AlphaFoldDB" id="A0A1U7IRY0"/>
<dbReference type="RefSeq" id="WP_073592219.1">
    <property type="nucleotide sequence ID" value="NZ_MRCE01000003.1"/>
</dbReference>